<dbReference type="Gene3D" id="1.20.1640.10">
    <property type="entry name" value="Multidrug efflux transporter AcrB transmembrane domain"/>
    <property type="match status" value="2"/>
</dbReference>
<dbReference type="InterPro" id="IPR027463">
    <property type="entry name" value="AcrB_DN_DC_subdom"/>
</dbReference>
<dbReference type="SUPFAM" id="SSF82693">
    <property type="entry name" value="Multidrug efflux transporter AcrB pore domain, PN1, PN2, PC1 and PC2 subdomains"/>
    <property type="match status" value="2"/>
</dbReference>
<organism evidence="3 4">
    <name type="scientific">Parahaliea mediterranea</name>
    <dbReference type="NCBI Taxonomy" id="651086"/>
    <lineage>
        <taxon>Bacteria</taxon>
        <taxon>Pseudomonadati</taxon>
        <taxon>Pseudomonadota</taxon>
        <taxon>Gammaproteobacteria</taxon>
        <taxon>Cellvibrionales</taxon>
        <taxon>Halieaceae</taxon>
        <taxon>Parahaliea</taxon>
    </lineage>
</organism>
<feature type="transmembrane region" description="Helical" evidence="1">
    <location>
        <begin position="919"/>
        <end position="940"/>
    </location>
</feature>
<feature type="transmembrane region" description="Helical" evidence="1">
    <location>
        <begin position="354"/>
        <end position="375"/>
    </location>
</feature>
<reference evidence="3" key="1">
    <citation type="submission" date="2021-02" db="EMBL/GenBank/DDBJ databases">
        <title>PHA producing bacteria isolated from coastal sediment in Guangdong, Shenzhen.</title>
        <authorList>
            <person name="Zheng W."/>
            <person name="Yu S."/>
            <person name="Huang Y."/>
        </authorList>
    </citation>
    <scope>NUCLEOTIDE SEQUENCE</scope>
    <source>
        <strain evidence="3">TN14-10</strain>
    </source>
</reference>
<gene>
    <name evidence="3" type="ORF">JYP50_07070</name>
</gene>
<dbReference type="Gene3D" id="3.30.70.1440">
    <property type="entry name" value="Multidrug efflux transporter AcrB pore domain"/>
    <property type="match status" value="1"/>
</dbReference>
<sequence length="1044" mass="113017">MIAWFARNPVAANLLMFSIIVGGLLALRTELTLEIFPDAEPDTISIGVPLRGATPEDVELGVATRIEESVEDVEGIDKITSRSVEGSTSVMLELDGSYDARDVLDDVKARVDAINTFPADTEKPVISLAIRKRAVIDVVVAGDLAEDELLNFAEQVRDDLLRIDGVTQVELSAVRDYEIAIEASQDRLRQYGLSLADLSRAIGDSSLDISAGNLRAAGGDILLRSKGQAYRRADFERIVVKTNADGSIIRVGDVARVSDGFEEESMQVAFNGRRAAFVKVYRVGDQSALDIAGKVKNYLAQRQASLPVGVHLDYWDDDSAILKSRLGTMLDSAVEGAVLVILLLTLFLRPAIGFWVFIGIPVSFLGGIIVMGMTGTTLNVMSAYGFIIALGLVVDDAIVTGENVYTHMRGSESGLQAAIRGTEEVAVPVTFGVLTTIAAFLPIAFIDGRMGAMFAPIPAVVIPVLLFSLIESKFVLPAHLAHIRMKGPEASQGKWSRWQNRFATRFEHAIARYYQPLVRLATAHRYTTLAGFAGVFILVLALVASGWTRFVFFPNVEGETGEVSLTMPVGTPFEVTDSYIRRIAAAARQLQEQYRDPATGESPILNILSVTGSGGGRGASANEGRVTFEATPAEERSTEMTTTRLVDEWRALVGTVPGAESLTFRSSMFRAGDPIDVQLSGKSLDTLNRVGEEVKTKLAAYAGVFDIADSLSDGKEELRIELTEQGHVLGLTRSDVVGQVGRAYKGAQAQRIQRGRDDIRVLVRLPRGERSTLETLNTLLIDTPAGGRVPLGHVARLTPGKGPSRITRVDGYRVLNITADVEKGQVNMTALQGELTAYLDQLVQQYPGINYTLEGEAREQRESFGSMQAGLVAVLFAIYCLLALPLRSYFQPLVVMSVIPFGLIGAVLGHWLLGQALTLQSLLGMMALVGVLVNDSLVLVDYCNQRRRAGESLEVAVVKAGVARFRPVFLTSMTTFFGLLPLLTERSTNAQFLIPMAISLGFGILFATLITLILVPTNLLIARDIRALLRSAGRTATQKETAPG</sequence>
<dbReference type="PANTHER" id="PTHR32063:SF33">
    <property type="entry name" value="RND SUPERFAMILY EFFLUX PUMP PERMEASE COMPONENT"/>
    <property type="match status" value="1"/>
</dbReference>
<dbReference type="Gene3D" id="3.30.70.1320">
    <property type="entry name" value="Multidrug efflux transporter AcrB pore domain like"/>
    <property type="match status" value="1"/>
</dbReference>
<dbReference type="PROSITE" id="PS50917">
    <property type="entry name" value="SPOC"/>
    <property type="match status" value="1"/>
</dbReference>
<comment type="caution">
    <text evidence="3">The sequence shown here is derived from an EMBL/GenBank/DDBJ whole genome shotgun (WGS) entry which is preliminary data.</text>
</comment>
<keyword evidence="1" id="KW-0812">Transmembrane</keyword>
<keyword evidence="4" id="KW-1185">Reference proteome</keyword>
<feature type="transmembrane region" description="Helical" evidence="1">
    <location>
        <begin position="452"/>
        <end position="476"/>
    </location>
</feature>
<dbReference type="GO" id="GO:0005886">
    <property type="term" value="C:plasma membrane"/>
    <property type="evidence" value="ECO:0007669"/>
    <property type="project" value="TreeGrafter"/>
</dbReference>
<evidence type="ECO:0000259" key="2">
    <source>
        <dbReference type="PROSITE" id="PS50917"/>
    </source>
</evidence>
<dbReference type="InterPro" id="IPR010912">
    <property type="entry name" value="SPOC_met"/>
</dbReference>
<feature type="transmembrane region" description="Helical" evidence="1">
    <location>
        <begin position="867"/>
        <end position="886"/>
    </location>
</feature>
<dbReference type="EMBL" id="JAFKCZ010000005">
    <property type="protein sequence ID" value="MBN7796344.1"/>
    <property type="molecule type" value="Genomic_DNA"/>
</dbReference>
<dbReference type="Pfam" id="PF00873">
    <property type="entry name" value="ACR_tran"/>
    <property type="match status" value="1"/>
</dbReference>
<feature type="transmembrane region" description="Helical" evidence="1">
    <location>
        <begin position="326"/>
        <end position="347"/>
    </location>
</feature>
<feature type="domain" description="SPOC" evidence="2">
    <location>
        <begin position="10"/>
        <end position="174"/>
    </location>
</feature>
<feature type="transmembrane region" description="Helical" evidence="1">
    <location>
        <begin position="992"/>
        <end position="1021"/>
    </location>
</feature>
<dbReference type="RefSeq" id="WP_206559796.1">
    <property type="nucleotide sequence ID" value="NZ_JAFKCZ010000005.1"/>
</dbReference>
<feature type="transmembrane region" description="Helical" evidence="1">
    <location>
        <begin position="893"/>
        <end position="913"/>
    </location>
</feature>
<feature type="transmembrane region" description="Helical" evidence="1">
    <location>
        <begin position="526"/>
        <end position="547"/>
    </location>
</feature>
<dbReference type="Gene3D" id="3.30.70.1430">
    <property type="entry name" value="Multidrug efflux transporter AcrB pore domain"/>
    <property type="match status" value="2"/>
</dbReference>
<dbReference type="Proteomes" id="UP000664303">
    <property type="component" value="Unassembled WGS sequence"/>
</dbReference>
<dbReference type="SUPFAM" id="SSF82866">
    <property type="entry name" value="Multidrug efflux transporter AcrB transmembrane domain"/>
    <property type="match status" value="2"/>
</dbReference>
<name>A0A939DE18_9GAMM</name>
<dbReference type="InterPro" id="IPR001036">
    <property type="entry name" value="Acrflvin-R"/>
</dbReference>
<dbReference type="PANTHER" id="PTHR32063">
    <property type="match status" value="1"/>
</dbReference>
<keyword evidence="1" id="KW-1133">Transmembrane helix</keyword>
<feature type="transmembrane region" description="Helical" evidence="1">
    <location>
        <begin position="425"/>
        <end position="446"/>
    </location>
</feature>
<dbReference type="SUPFAM" id="SSF82714">
    <property type="entry name" value="Multidrug efflux transporter AcrB TolC docking domain, DN and DC subdomains"/>
    <property type="match status" value="2"/>
</dbReference>
<evidence type="ECO:0000313" key="4">
    <source>
        <dbReference type="Proteomes" id="UP000664303"/>
    </source>
</evidence>
<protein>
    <submittedName>
        <fullName evidence="3">Efflux RND transporter permease subunit</fullName>
    </submittedName>
</protein>
<evidence type="ECO:0000313" key="3">
    <source>
        <dbReference type="EMBL" id="MBN7796344.1"/>
    </source>
</evidence>
<accession>A0A939DE18</accession>
<feature type="transmembrane region" description="Helical" evidence="1">
    <location>
        <begin position="961"/>
        <end position="980"/>
    </location>
</feature>
<keyword evidence="1" id="KW-0472">Membrane</keyword>
<dbReference type="AlphaFoldDB" id="A0A939DE18"/>
<evidence type="ECO:0000256" key="1">
    <source>
        <dbReference type="SAM" id="Phobius"/>
    </source>
</evidence>
<dbReference type="GO" id="GO:0042910">
    <property type="term" value="F:xenobiotic transmembrane transporter activity"/>
    <property type="evidence" value="ECO:0007669"/>
    <property type="project" value="TreeGrafter"/>
</dbReference>
<dbReference type="PRINTS" id="PR00702">
    <property type="entry name" value="ACRIFLAVINRP"/>
</dbReference>
<feature type="transmembrane region" description="Helical" evidence="1">
    <location>
        <begin position="381"/>
        <end position="405"/>
    </location>
</feature>
<dbReference type="Gene3D" id="3.30.2090.10">
    <property type="entry name" value="Multidrug efflux transporter AcrB TolC docking domain, DN and DC subdomains"/>
    <property type="match status" value="2"/>
</dbReference>
<proteinExistence type="predicted"/>